<feature type="domain" description="Archaeal Type IV pilin N-terminal" evidence="1">
    <location>
        <begin position="406"/>
        <end position="459"/>
    </location>
</feature>
<accession>A0A4D6HD92</accession>
<organism evidence="2 3">
    <name type="scientific">Halapricum salinum</name>
    <dbReference type="NCBI Taxonomy" id="1457250"/>
    <lineage>
        <taxon>Archaea</taxon>
        <taxon>Methanobacteriati</taxon>
        <taxon>Methanobacteriota</taxon>
        <taxon>Stenosarchaea group</taxon>
        <taxon>Halobacteria</taxon>
        <taxon>Halobacteriales</taxon>
        <taxon>Haloarculaceae</taxon>
        <taxon>Halapricum</taxon>
    </lineage>
</organism>
<protein>
    <submittedName>
        <fullName evidence="2">Type IV pilin</fullName>
    </submittedName>
</protein>
<dbReference type="AlphaFoldDB" id="A0A4D6HD92"/>
<dbReference type="KEGG" id="hsn:DV733_09925"/>
<evidence type="ECO:0000259" key="1">
    <source>
        <dbReference type="Pfam" id="PF07790"/>
    </source>
</evidence>
<dbReference type="EMBL" id="CP031310">
    <property type="protein sequence ID" value="QCC51541.1"/>
    <property type="molecule type" value="Genomic_DNA"/>
</dbReference>
<dbReference type="InterPro" id="IPR012859">
    <property type="entry name" value="Pilin_N_archaeal"/>
</dbReference>
<evidence type="ECO:0000313" key="2">
    <source>
        <dbReference type="EMBL" id="QCC51541.1"/>
    </source>
</evidence>
<sequence length="519" mass="53414">MPLPVGARTRTTSLPASNAARMSDRACFWAPRYSGAGKASSIRDGSTLKWESGAALNVAVVGVTVLFLLRAASCMAERRVTRRTALKTGAGAGLLTALTGCLDSGSSSDNGDGPSGGGGGSVDVVPSNASAVVSLDTGALLDGELVRRSFDRALELVQQQRSAELPIESYEQALSMAESEIGLDPRGLQWAQFFSDPSGSTAGLLFEADWSEEEIVTAVESEGPTLTSRSESGHTIYADEEGSEGMVALADGRFLLAESATIDSVLAVLAGDAEPVSGALADAYADTAGMMRFAADVSDADLGGDEQLSAVDDATMVSGSLTASGDTRTFRMDVSMADSDSAARMAEQANAALTLAEGQLDQYPEVEQYIENPEQHLDAVGVTQSGSTVTVTYGGSVDLVAEGGMLILAAVVGSFVLGIGESTAPVAPQASFNWDYDGESVTITHQAGDVIDGPNLYVRGSTGNGTIDRSWAAYGVTEVSAGTSVTVEDVSDAYELMLVWVGDSDGNSAVLSENLGPDA</sequence>
<reference evidence="2 3" key="1">
    <citation type="journal article" date="2019" name="Nat. Commun.">
        <title>A new type of DNA phosphorothioation-based antiviral system in archaea.</title>
        <authorList>
            <person name="Xiong L."/>
            <person name="Liu S."/>
            <person name="Chen S."/>
            <person name="Xiao Y."/>
            <person name="Zhu B."/>
            <person name="Gao Y."/>
            <person name="Zhang Y."/>
            <person name="Chen B."/>
            <person name="Luo J."/>
            <person name="Deng Z."/>
            <person name="Chen X."/>
            <person name="Wang L."/>
            <person name="Chen S."/>
        </authorList>
    </citation>
    <scope>NUCLEOTIDE SEQUENCE [LARGE SCALE GENOMIC DNA]</scope>
    <source>
        <strain evidence="2 3">CBA1105</strain>
    </source>
</reference>
<evidence type="ECO:0000313" key="3">
    <source>
        <dbReference type="Proteomes" id="UP000296706"/>
    </source>
</evidence>
<gene>
    <name evidence="2" type="ORF">DV733_09925</name>
</gene>
<dbReference type="STRING" id="1457250.GCA_000755225_00914"/>
<name>A0A4D6HD92_9EURY</name>
<keyword evidence="3" id="KW-1185">Reference proteome</keyword>
<dbReference type="Pfam" id="PF07790">
    <property type="entry name" value="Pilin_N"/>
    <property type="match status" value="1"/>
</dbReference>
<proteinExistence type="predicted"/>
<dbReference type="Proteomes" id="UP000296706">
    <property type="component" value="Chromosome"/>
</dbReference>